<proteinExistence type="predicted"/>
<accession>A0ABV8ERV8</accession>
<comment type="caution">
    <text evidence="1">The sequence shown here is derived from an EMBL/GenBank/DDBJ whole genome shotgun (WGS) entry which is preliminary data.</text>
</comment>
<name>A0ABV8ERV8_9BACT</name>
<dbReference type="RefSeq" id="WP_241294820.1">
    <property type="nucleotide sequence ID" value="NZ_JAKZGR010000008.1"/>
</dbReference>
<gene>
    <name evidence="1" type="ORF">ACFOUP_18910</name>
</gene>
<protein>
    <submittedName>
        <fullName evidence="1">Uncharacterized protein</fullName>
    </submittedName>
</protein>
<dbReference type="Proteomes" id="UP001595766">
    <property type="component" value="Unassembled WGS sequence"/>
</dbReference>
<keyword evidence="2" id="KW-1185">Reference proteome</keyword>
<dbReference type="EMBL" id="JBHSAV010000094">
    <property type="protein sequence ID" value="MFC3978461.1"/>
    <property type="molecule type" value="Genomic_DNA"/>
</dbReference>
<sequence>MLAVFFISLAVFDGFEVEEEPVYIGEFVDEVEFDYVDFPTSVVRNLSNSKLDKVQRMELIKVFDYLVPKLAPQTEFVHTFFFDFEDSIPYLNVLLDKIISSNAP</sequence>
<reference evidence="2" key="1">
    <citation type="journal article" date="2019" name="Int. J. Syst. Evol. Microbiol.">
        <title>The Global Catalogue of Microorganisms (GCM) 10K type strain sequencing project: providing services to taxonomists for standard genome sequencing and annotation.</title>
        <authorList>
            <consortium name="The Broad Institute Genomics Platform"/>
            <consortium name="The Broad Institute Genome Sequencing Center for Infectious Disease"/>
            <person name="Wu L."/>
            <person name="Ma J."/>
        </authorList>
    </citation>
    <scope>NUCLEOTIDE SEQUENCE [LARGE SCALE GENOMIC DNA]</scope>
    <source>
        <strain evidence="2">CECT 8551</strain>
    </source>
</reference>
<evidence type="ECO:0000313" key="2">
    <source>
        <dbReference type="Proteomes" id="UP001595766"/>
    </source>
</evidence>
<evidence type="ECO:0000313" key="1">
    <source>
        <dbReference type="EMBL" id="MFC3978461.1"/>
    </source>
</evidence>
<organism evidence="1 2">
    <name type="scientific">Belliella kenyensis</name>
    <dbReference type="NCBI Taxonomy" id="1472724"/>
    <lineage>
        <taxon>Bacteria</taxon>
        <taxon>Pseudomonadati</taxon>
        <taxon>Bacteroidota</taxon>
        <taxon>Cytophagia</taxon>
        <taxon>Cytophagales</taxon>
        <taxon>Cyclobacteriaceae</taxon>
        <taxon>Belliella</taxon>
    </lineage>
</organism>